<dbReference type="GO" id="GO:0005525">
    <property type="term" value="F:GTP binding"/>
    <property type="evidence" value="ECO:0007669"/>
    <property type="project" value="InterPro"/>
</dbReference>
<dbReference type="SUPFAM" id="SSF54980">
    <property type="entry name" value="EF-G C-terminal domain-like"/>
    <property type="match status" value="2"/>
</dbReference>
<dbReference type="GO" id="GO:1990904">
    <property type="term" value="C:ribonucleoprotein complex"/>
    <property type="evidence" value="ECO:0007669"/>
    <property type="project" value="TreeGrafter"/>
</dbReference>
<dbReference type="InterPro" id="IPR035647">
    <property type="entry name" value="EFG_III/V"/>
</dbReference>
<dbReference type="InterPro" id="IPR035651">
    <property type="entry name" value="BipA_V"/>
</dbReference>
<evidence type="ECO:0000256" key="2">
    <source>
        <dbReference type="SAM" id="MobiDB-lite"/>
    </source>
</evidence>
<feature type="compositionally biased region" description="Polar residues" evidence="2">
    <location>
        <begin position="68"/>
        <end position="77"/>
    </location>
</feature>
<proteinExistence type="predicted"/>
<dbReference type="InterPro" id="IPR000640">
    <property type="entry name" value="EFG_V-like"/>
</dbReference>
<dbReference type="InterPro" id="IPR048876">
    <property type="entry name" value="BipA_C"/>
</dbReference>
<comment type="caution">
    <text evidence="4">The sequence shown here is derived from an EMBL/GenBank/DDBJ whole genome shotgun (WGS) entry which is preliminary data.</text>
</comment>
<name>A0A9W7C1G9_9STRA</name>
<dbReference type="PROSITE" id="PS00301">
    <property type="entry name" value="G_TR_1"/>
    <property type="match status" value="1"/>
</dbReference>
<dbReference type="InterPro" id="IPR000795">
    <property type="entry name" value="T_Tr_GTP-bd_dom"/>
</dbReference>
<sequence length="691" mass="74819">MFSFALRRAYGGPSVLRRLLSTAESTLDSCVDVKSRVLNDKIRNLAIVAHVDHGKTTLVDKLLQSSLDPTSVPSEQQGEGERLMDSGDLEKERGITITSKPTRCQFEGYTVNIVDTPGHADFAGEVDRILSMVDGVCLVVDGGEGVMSQTKYVVERAVQAGLKPIVLLNKLDREGGLAMVESGEVESELFDLFCSLGATDEQLEYPTYYASAKGGWVTSDLSEAVDIVKGAKPGKDVGMDKLLRGFLEHIGPPTGSPLSEESKANEPFSLAATMVGFDQFLGRTVTGKVSSGSAKISDRSIFLPRDPELVNPDKKLLLPQPISGVFVYEGVTRTPLESGVADKGDIVTLTGVPDGIKVGDTVTLESNPVKEPIMTPPLAPPTLSMDFGANDGPLAGKEGTIVQASRIRARLQSEVDNNVTLSIGASEESTDKSIVFARGELQLGILIEQMRREGYEMTISPPKIVFSEDEQGNVMEPFEEVTVDVDSDYSGAVMNMLTGDRKALMMEMREDDGKVRMKFEMPTRALLGFGPEAATTTRGSAVVNHTFLEMRDHIGPLGEGLEKGKLVSSDTGKSTSYALNMIGERGELFIAPGDEVYAGMVIGENSRSGDLEVNPIRSKGLTNVRTVLKEEKASFAAVKRLSVEDLISYMNDDEVIEVTPKSVRLRKKVLDAGERARAQKVKKQQRDAKKK</sequence>
<feature type="domain" description="Tr-type G" evidence="3">
    <location>
        <begin position="40"/>
        <end position="254"/>
    </location>
</feature>
<dbReference type="Gene3D" id="2.40.50.250">
    <property type="entry name" value="bipa protein"/>
    <property type="match status" value="1"/>
</dbReference>
<dbReference type="PRINTS" id="PR00315">
    <property type="entry name" value="ELONGATNFCT"/>
</dbReference>
<dbReference type="SUPFAM" id="SSF52540">
    <property type="entry name" value="P-loop containing nucleoside triphosphate hydrolases"/>
    <property type="match status" value="1"/>
</dbReference>
<dbReference type="FunFam" id="3.30.70.240:FF:000002">
    <property type="entry name" value="GTP-binding protein TypA"/>
    <property type="match status" value="1"/>
</dbReference>
<gene>
    <name evidence="4" type="ORF">TrVE_jg6462</name>
</gene>
<evidence type="ECO:0000313" key="4">
    <source>
        <dbReference type="EMBL" id="GMH96250.1"/>
    </source>
</evidence>
<dbReference type="GO" id="GO:0009507">
    <property type="term" value="C:chloroplast"/>
    <property type="evidence" value="ECO:0007669"/>
    <property type="project" value="UniProtKB-SubCell"/>
</dbReference>
<dbReference type="Gene3D" id="3.30.70.870">
    <property type="entry name" value="Elongation Factor G (Translational Gtpase), domain 3"/>
    <property type="match status" value="1"/>
</dbReference>
<feature type="region of interest" description="Disordered" evidence="2">
    <location>
        <begin position="68"/>
        <end position="87"/>
    </location>
</feature>
<dbReference type="InterPro" id="IPR042116">
    <property type="entry name" value="TypA/BipA_C"/>
</dbReference>
<dbReference type="PANTHER" id="PTHR42908:SF8">
    <property type="entry name" value="TR-TYPE G DOMAIN-CONTAINING PROTEIN"/>
    <property type="match status" value="1"/>
</dbReference>
<keyword evidence="5" id="KW-1185">Reference proteome</keyword>
<dbReference type="NCBIfam" id="TIGR00231">
    <property type="entry name" value="small_GTP"/>
    <property type="match status" value="1"/>
</dbReference>
<dbReference type="SUPFAM" id="SSF50447">
    <property type="entry name" value="Translation proteins"/>
    <property type="match status" value="1"/>
</dbReference>
<dbReference type="Proteomes" id="UP001165160">
    <property type="component" value="Unassembled WGS sequence"/>
</dbReference>
<dbReference type="Pfam" id="PF00679">
    <property type="entry name" value="EFG_C"/>
    <property type="match status" value="1"/>
</dbReference>
<reference evidence="5" key="1">
    <citation type="journal article" date="2023" name="Commun. Biol.">
        <title>Genome analysis of Parmales, the sister group of diatoms, reveals the evolutionary specialization of diatoms from phago-mixotrophs to photoautotrophs.</title>
        <authorList>
            <person name="Ban H."/>
            <person name="Sato S."/>
            <person name="Yoshikawa S."/>
            <person name="Yamada K."/>
            <person name="Nakamura Y."/>
            <person name="Ichinomiya M."/>
            <person name="Sato N."/>
            <person name="Blanc-Mathieu R."/>
            <person name="Endo H."/>
            <person name="Kuwata A."/>
            <person name="Ogata H."/>
        </authorList>
    </citation>
    <scope>NUCLEOTIDE SEQUENCE [LARGE SCALE GENOMIC DNA]</scope>
    <source>
        <strain evidence="5">NIES 3699</strain>
    </source>
</reference>
<dbReference type="CDD" id="cd03710">
    <property type="entry name" value="BipA_TypA_C"/>
    <property type="match status" value="1"/>
</dbReference>
<protein>
    <recommendedName>
        <fullName evidence="3">Tr-type G domain-containing protein</fullName>
    </recommendedName>
</protein>
<comment type="subcellular location">
    <subcellularLocation>
        <location evidence="1">Plastid</location>
        <location evidence="1">Chloroplast</location>
    </subcellularLocation>
</comment>
<dbReference type="GO" id="GO:0005829">
    <property type="term" value="C:cytosol"/>
    <property type="evidence" value="ECO:0007669"/>
    <property type="project" value="TreeGrafter"/>
</dbReference>
<dbReference type="PROSITE" id="PS51722">
    <property type="entry name" value="G_TR_2"/>
    <property type="match status" value="1"/>
</dbReference>
<dbReference type="Gene3D" id="2.40.30.10">
    <property type="entry name" value="Translation factors"/>
    <property type="match status" value="1"/>
</dbReference>
<evidence type="ECO:0000256" key="1">
    <source>
        <dbReference type="ARBA" id="ARBA00004229"/>
    </source>
</evidence>
<dbReference type="InterPro" id="IPR009000">
    <property type="entry name" value="Transl_B-barrel_sf"/>
</dbReference>
<dbReference type="Gene3D" id="3.30.70.240">
    <property type="match status" value="1"/>
</dbReference>
<organism evidence="4 5">
    <name type="scientific">Triparma verrucosa</name>
    <dbReference type="NCBI Taxonomy" id="1606542"/>
    <lineage>
        <taxon>Eukaryota</taxon>
        <taxon>Sar</taxon>
        <taxon>Stramenopiles</taxon>
        <taxon>Ochrophyta</taxon>
        <taxon>Bolidophyceae</taxon>
        <taxon>Parmales</taxon>
        <taxon>Triparmaceae</taxon>
        <taxon>Triparma</taxon>
    </lineage>
</organism>
<evidence type="ECO:0000313" key="5">
    <source>
        <dbReference type="Proteomes" id="UP001165160"/>
    </source>
</evidence>
<dbReference type="Pfam" id="PF00009">
    <property type="entry name" value="GTP_EFTU"/>
    <property type="match status" value="1"/>
</dbReference>
<evidence type="ECO:0000259" key="3">
    <source>
        <dbReference type="PROSITE" id="PS51722"/>
    </source>
</evidence>
<dbReference type="InterPro" id="IPR031157">
    <property type="entry name" value="G_TR_CS"/>
</dbReference>
<dbReference type="EMBL" id="BRXX01000180">
    <property type="protein sequence ID" value="GMH96250.1"/>
    <property type="molecule type" value="Genomic_DNA"/>
</dbReference>
<dbReference type="InterPro" id="IPR005225">
    <property type="entry name" value="Small_GTP-bd"/>
</dbReference>
<dbReference type="GO" id="GO:0003924">
    <property type="term" value="F:GTPase activity"/>
    <property type="evidence" value="ECO:0007669"/>
    <property type="project" value="InterPro"/>
</dbReference>
<dbReference type="PANTHER" id="PTHR42908">
    <property type="entry name" value="TRANSLATION ELONGATION FACTOR-RELATED"/>
    <property type="match status" value="1"/>
</dbReference>
<dbReference type="Gene3D" id="3.40.50.300">
    <property type="entry name" value="P-loop containing nucleotide triphosphate hydrolases"/>
    <property type="match status" value="1"/>
</dbReference>
<dbReference type="Pfam" id="PF21018">
    <property type="entry name" value="BipA_C"/>
    <property type="match status" value="1"/>
</dbReference>
<accession>A0A9W7C1G9</accession>
<dbReference type="InterPro" id="IPR027417">
    <property type="entry name" value="P-loop_NTPase"/>
</dbReference>
<dbReference type="AlphaFoldDB" id="A0A9W7C1G9"/>